<accession>A0A1D2J522</accession>
<organism evidence="2 3">
    <name type="scientific">Paracoccidioides brasiliensis</name>
    <dbReference type="NCBI Taxonomy" id="121759"/>
    <lineage>
        <taxon>Eukaryota</taxon>
        <taxon>Fungi</taxon>
        <taxon>Dikarya</taxon>
        <taxon>Ascomycota</taxon>
        <taxon>Pezizomycotina</taxon>
        <taxon>Eurotiomycetes</taxon>
        <taxon>Eurotiomycetidae</taxon>
        <taxon>Onygenales</taxon>
        <taxon>Ajellomycetaceae</taxon>
        <taxon>Paracoccidioides</taxon>
    </lineage>
</organism>
<dbReference type="Proteomes" id="UP000242814">
    <property type="component" value="Unassembled WGS sequence"/>
</dbReference>
<name>A0A1D2J522_PARBR</name>
<evidence type="ECO:0000313" key="3">
    <source>
        <dbReference type="Proteomes" id="UP000242814"/>
    </source>
</evidence>
<dbReference type="AlphaFoldDB" id="A0A1D2J522"/>
<dbReference type="EMBL" id="LZYO01000501">
    <property type="protein sequence ID" value="ODH13383.1"/>
    <property type="molecule type" value="Genomic_DNA"/>
</dbReference>
<gene>
    <name evidence="2" type="ORF">ACO22_07316</name>
</gene>
<evidence type="ECO:0000256" key="1">
    <source>
        <dbReference type="SAM" id="MobiDB-lite"/>
    </source>
</evidence>
<feature type="region of interest" description="Disordered" evidence="1">
    <location>
        <begin position="1"/>
        <end position="30"/>
    </location>
</feature>
<proteinExistence type="predicted"/>
<comment type="caution">
    <text evidence="2">The sequence shown here is derived from an EMBL/GenBank/DDBJ whole genome shotgun (WGS) entry which is preliminary data.</text>
</comment>
<reference evidence="2 3" key="1">
    <citation type="submission" date="2016-06" db="EMBL/GenBank/DDBJ databases">
        <authorList>
            <person name="Kjaerup R.B."/>
            <person name="Dalgaard T.S."/>
            <person name="Juul-Madsen H.R."/>
        </authorList>
    </citation>
    <scope>NUCLEOTIDE SEQUENCE [LARGE SCALE GENOMIC DNA]</scope>
    <source>
        <strain evidence="2 3">Pb300</strain>
    </source>
</reference>
<evidence type="ECO:0000313" key="2">
    <source>
        <dbReference type="EMBL" id="ODH13383.1"/>
    </source>
</evidence>
<protein>
    <submittedName>
        <fullName evidence="2">Uncharacterized protein</fullName>
    </submittedName>
</protein>
<sequence length="30" mass="3628">MRDMDITQTRKRMETRKQGEQIGEQETLMS</sequence>